<dbReference type="RefSeq" id="WP_125685474.1">
    <property type="nucleotide sequence ID" value="NZ_JBHSSI010000022.1"/>
</dbReference>
<comment type="caution">
    <text evidence="1">The sequence shown here is derived from an EMBL/GenBank/DDBJ whole genome shotgun (WGS) entry which is preliminary data.</text>
</comment>
<organism evidence="1 2">
    <name type="scientific">Levilactobacillus fujinensis</name>
    <dbReference type="NCBI Taxonomy" id="2486024"/>
    <lineage>
        <taxon>Bacteria</taxon>
        <taxon>Bacillati</taxon>
        <taxon>Bacillota</taxon>
        <taxon>Bacilli</taxon>
        <taxon>Lactobacillales</taxon>
        <taxon>Lactobacillaceae</taxon>
        <taxon>Levilactobacillus</taxon>
    </lineage>
</organism>
<gene>
    <name evidence="1" type="ORF">ACFP1C_02715</name>
</gene>
<protein>
    <submittedName>
        <fullName evidence="1">Type III toxin-antitoxin system ToxN/AbiQ family toxin</fullName>
    </submittedName>
</protein>
<reference evidence="2" key="1">
    <citation type="journal article" date="2019" name="Int. J. Syst. Evol. Microbiol.">
        <title>The Global Catalogue of Microorganisms (GCM) 10K type strain sequencing project: providing services to taxonomists for standard genome sequencing and annotation.</title>
        <authorList>
            <consortium name="The Broad Institute Genomics Platform"/>
            <consortium name="The Broad Institute Genome Sequencing Center for Infectious Disease"/>
            <person name="Wu L."/>
            <person name="Ma J."/>
        </authorList>
    </citation>
    <scope>NUCLEOTIDE SEQUENCE [LARGE SCALE GENOMIC DNA]</scope>
    <source>
        <strain evidence="2">CCM 8908</strain>
    </source>
</reference>
<name>A0ABW1TD87_9LACO</name>
<dbReference type="InterPro" id="IPR053735">
    <property type="entry name" value="Type_III_TA_endoRNase"/>
</dbReference>
<accession>A0ABW1TD87</accession>
<dbReference type="EMBL" id="JBHSSI010000022">
    <property type="protein sequence ID" value="MFC6259848.1"/>
    <property type="molecule type" value="Genomic_DNA"/>
</dbReference>
<dbReference type="Proteomes" id="UP001596283">
    <property type="component" value="Unassembled WGS sequence"/>
</dbReference>
<evidence type="ECO:0000313" key="2">
    <source>
        <dbReference type="Proteomes" id="UP001596283"/>
    </source>
</evidence>
<dbReference type="Pfam" id="PF13958">
    <property type="entry name" value="ToxN_toxin"/>
    <property type="match status" value="1"/>
</dbReference>
<proteinExistence type="predicted"/>
<dbReference type="InterPro" id="IPR025911">
    <property type="entry name" value="ToxN/AbiQ_toxin"/>
</dbReference>
<evidence type="ECO:0000313" key="1">
    <source>
        <dbReference type="EMBL" id="MFC6259848.1"/>
    </source>
</evidence>
<dbReference type="Gene3D" id="3.10.129.130">
    <property type="match status" value="1"/>
</dbReference>
<keyword evidence="2" id="KW-1185">Reference proteome</keyword>
<sequence length="56" mass="6681">MRLVYVDNHYISYLQQFDHRVLQNKNRRPYIGPVLTVNNHSYFAPFETAKPGKKSK</sequence>